<name>A0A918BUG8_9DEIO</name>
<dbReference type="AlphaFoldDB" id="A0A918BUG8"/>
<sequence length="357" mass="38439">MRRPLNILLTALLVLGLGFGIYVSVSGQLSARSIQTVRGVIGSEKEDFFRDPDVIAALLKDKLKVEYTKAGSREIAGQNLAGQDFAFPSGVPAADALRKKYKPAQVYDVFYTPIVVASWQPILKLLAANGLVKVQGSYGLLDMQALLKVMEAGTRWTGLKGNSVYPSSRSLLITTTDVRKSNSAAMYLSLVSSVLNGGQVAQASDLATLMPRVAPLFLRQGYQENSSAGPFEDYLALGAGKTPLVNIYESQFLAAAREKSLPSGAALLYPQPGLYTKHVLIPLTPAGQKLGEALLNDPELQRLAARAGYRTRDAAVFQAQVKSSGLSVPDTLFDTVDLPSQEVMEAMIVNIEGQYPK</sequence>
<keyword evidence="2" id="KW-1185">Reference proteome</keyword>
<evidence type="ECO:0008006" key="3">
    <source>
        <dbReference type="Google" id="ProtNLM"/>
    </source>
</evidence>
<accession>A0A918BUG8</accession>
<dbReference type="Proteomes" id="UP000603865">
    <property type="component" value="Unassembled WGS sequence"/>
</dbReference>
<protein>
    <recommendedName>
        <fullName evidence="3">Extracellular solute-binding protein</fullName>
    </recommendedName>
</protein>
<organism evidence="1 2">
    <name type="scientific">Deinococcus ruber</name>
    <dbReference type="NCBI Taxonomy" id="1848197"/>
    <lineage>
        <taxon>Bacteria</taxon>
        <taxon>Thermotogati</taxon>
        <taxon>Deinococcota</taxon>
        <taxon>Deinococci</taxon>
        <taxon>Deinococcales</taxon>
        <taxon>Deinococcaceae</taxon>
        <taxon>Deinococcus</taxon>
    </lineage>
</organism>
<dbReference type="RefSeq" id="WP_189087515.1">
    <property type="nucleotide sequence ID" value="NZ_BMQL01000001.1"/>
</dbReference>
<dbReference type="EMBL" id="BMQL01000001">
    <property type="protein sequence ID" value="GGQ92772.1"/>
    <property type="molecule type" value="Genomic_DNA"/>
</dbReference>
<reference evidence="1" key="2">
    <citation type="submission" date="2020-09" db="EMBL/GenBank/DDBJ databases">
        <authorList>
            <person name="Sun Q."/>
            <person name="Ohkuma M."/>
        </authorList>
    </citation>
    <scope>NUCLEOTIDE SEQUENCE</scope>
    <source>
        <strain evidence="1">JCM 31311</strain>
    </source>
</reference>
<proteinExistence type="predicted"/>
<reference evidence="1" key="1">
    <citation type="journal article" date="2014" name="Int. J. Syst. Evol. Microbiol.">
        <title>Complete genome sequence of Corynebacterium casei LMG S-19264T (=DSM 44701T), isolated from a smear-ripened cheese.</title>
        <authorList>
            <consortium name="US DOE Joint Genome Institute (JGI-PGF)"/>
            <person name="Walter F."/>
            <person name="Albersmeier A."/>
            <person name="Kalinowski J."/>
            <person name="Ruckert C."/>
        </authorList>
    </citation>
    <scope>NUCLEOTIDE SEQUENCE</scope>
    <source>
        <strain evidence="1">JCM 31311</strain>
    </source>
</reference>
<comment type="caution">
    <text evidence="1">The sequence shown here is derived from an EMBL/GenBank/DDBJ whole genome shotgun (WGS) entry which is preliminary data.</text>
</comment>
<evidence type="ECO:0000313" key="1">
    <source>
        <dbReference type="EMBL" id="GGQ92772.1"/>
    </source>
</evidence>
<evidence type="ECO:0000313" key="2">
    <source>
        <dbReference type="Proteomes" id="UP000603865"/>
    </source>
</evidence>
<gene>
    <name evidence="1" type="ORF">GCM10008957_00920</name>
</gene>